<comment type="subcellular location">
    <subcellularLocation>
        <location evidence="1 8">Cell outer membrane</location>
        <topology evidence="1 8">Multi-pass membrane protein</topology>
    </subcellularLocation>
</comment>
<dbReference type="InterPro" id="IPR012910">
    <property type="entry name" value="Plug_dom"/>
</dbReference>
<keyword evidence="7 8" id="KW-0998">Cell outer membrane</keyword>
<dbReference type="PROSITE" id="PS51257">
    <property type="entry name" value="PROKAR_LIPOPROTEIN"/>
    <property type="match status" value="1"/>
</dbReference>
<dbReference type="PANTHER" id="PTHR30069:SF39">
    <property type="entry name" value="BLL6183 PROTEIN"/>
    <property type="match status" value="1"/>
</dbReference>
<evidence type="ECO:0000256" key="10">
    <source>
        <dbReference type="SAM" id="SignalP"/>
    </source>
</evidence>
<evidence type="ECO:0000256" key="2">
    <source>
        <dbReference type="ARBA" id="ARBA00022448"/>
    </source>
</evidence>
<sequence length="725" mass="81647">MKKLLILLACHVAFVSCFAQTVDTVNSKELKEITIKSWMRNDINRLADEVNGYLSTGKKNELITLNATNANIAIKTGRQLFAKVPGVFVYDMDGSGNQLNIATRGLDPHRSWEFNLRQNGALINSDMYGYPASHYSAPMESFEKVEIIRGTGALQYGAQFGGMINYISKRPDSTKPFSFESINTAGSFGLLSSYNAISGTAKKFSYYAYYYRRHSVGYRKNSRSDADAQFLQMQYQFSDKVSLKAEIGRSKYRYQIPGPLNDSMFYADPRMSTRGRNYFSPDIYVPSLNLKWQVSAQTKILATTSGVFGSRNSVMFDAFADVPDAIDPSTGMFKNRQVDIDGFNSRTMEGRLLHDYSLGRIKSKLAAGIVYMNNNLHRRQLGKGTTGSDYDLSLVEDFRRDIHFKTHNIALFAENAFQINPKWTVSPGIRFENGSSRMSGIIKYYPVNELPTSINHRFALLGISTQYLLNKENTLYGGFSQAYRPVIFKDIVPVAAYEQIDKNLKNATGYNLEMGARGKLFQYLQYDVSLFSLLYNNRMGTLVLQDNMGQASTFKTNVGDSRTTGVELFLQYKFPISNQLYAGLFTSTSYMHAKYIDGQISTGTVNKSIRGNSVEAVPNWISRNGLDFLYKGFGCTILYNYTSSSYSDPLNTIAPLVNGARGFTPAYSIWDFNASLRVNTMFMIRAGVNNIFDREYFTKRPTFYPGPGIWPSDGRNAYITFGVKI</sequence>
<evidence type="ECO:0000313" key="14">
    <source>
        <dbReference type="Proteomes" id="UP000184368"/>
    </source>
</evidence>
<keyword evidence="10" id="KW-0732">Signal</keyword>
<keyword evidence="14" id="KW-1185">Reference proteome</keyword>
<dbReference type="InterPro" id="IPR039426">
    <property type="entry name" value="TonB-dep_rcpt-like"/>
</dbReference>
<feature type="chain" id="PRO_5013245661" evidence="10">
    <location>
        <begin position="20"/>
        <end position="725"/>
    </location>
</feature>
<dbReference type="AlphaFoldDB" id="A0A1M4SNA9"/>
<evidence type="ECO:0000313" key="13">
    <source>
        <dbReference type="EMBL" id="SHE33659.1"/>
    </source>
</evidence>
<evidence type="ECO:0000256" key="1">
    <source>
        <dbReference type="ARBA" id="ARBA00004571"/>
    </source>
</evidence>
<feature type="domain" description="TonB-dependent receptor plug" evidence="12">
    <location>
        <begin position="75"/>
        <end position="159"/>
    </location>
</feature>
<evidence type="ECO:0000256" key="7">
    <source>
        <dbReference type="ARBA" id="ARBA00023237"/>
    </source>
</evidence>
<evidence type="ECO:0000256" key="3">
    <source>
        <dbReference type="ARBA" id="ARBA00022452"/>
    </source>
</evidence>
<keyword evidence="3 8" id="KW-1134">Transmembrane beta strand</keyword>
<evidence type="ECO:0000256" key="4">
    <source>
        <dbReference type="ARBA" id="ARBA00022692"/>
    </source>
</evidence>
<name>A0A1M4SNA9_9BACT</name>
<dbReference type="InterPro" id="IPR037066">
    <property type="entry name" value="Plug_dom_sf"/>
</dbReference>
<dbReference type="SUPFAM" id="SSF56935">
    <property type="entry name" value="Porins"/>
    <property type="match status" value="1"/>
</dbReference>
<protein>
    <submittedName>
        <fullName evidence="13">Fe(3+) dicitrate transport protein</fullName>
    </submittedName>
</protein>
<reference evidence="13 14" key="1">
    <citation type="submission" date="2016-11" db="EMBL/GenBank/DDBJ databases">
        <authorList>
            <person name="Jaros S."/>
            <person name="Januszkiewicz K."/>
            <person name="Wedrychowicz H."/>
        </authorList>
    </citation>
    <scope>NUCLEOTIDE SEQUENCE [LARGE SCALE GENOMIC DNA]</scope>
    <source>
        <strain evidence="13 14">DSM 26897</strain>
    </source>
</reference>
<dbReference type="OrthoDB" id="9758472at2"/>
<dbReference type="GO" id="GO:0015344">
    <property type="term" value="F:siderophore uptake transmembrane transporter activity"/>
    <property type="evidence" value="ECO:0007669"/>
    <property type="project" value="TreeGrafter"/>
</dbReference>
<dbReference type="Gene3D" id="2.170.130.10">
    <property type="entry name" value="TonB-dependent receptor, plug domain"/>
    <property type="match status" value="1"/>
</dbReference>
<dbReference type="PANTHER" id="PTHR30069">
    <property type="entry name" value="TONB-DEPENDENT OUTER MEMBRANE RECEPTOR"/>
    <property type="match status" value="1"/>
</dbReference>
<evidence type="ECO:0000256" key="8">
    <source>
        <dbReference type="PROSITE-ProRule" id="PRU01360"/>
    </source>
</evidence>
<dbReference type="STRING" id="1302690.BUE76_23785"/>
<dbReference type="RefSeq" id="WP_073039103.1">
    <property type="nucleotide sequence ID" value="NZ_FQUO01000001.1"/>
</dbReference>
<dbReference type="GO" id="GO:0009279">
    <property type="term" value="C:cell outer membrane"/>
    <property type="evidence" value="ECO:0007669"/>
    <property type="project" value="UniProtKB-SubCell"/>
</dbReference>
<keyword evidence="6 8" id="KW-0472">Membrane</keyword>
<dbReference type="InterPro" id="IPR000531">
    <property type="entry name" value="Beta-barrel_TonB"/>
</dbReference>
<comment type="similarity">
    <text evidence="8 9">Belongs to the TonB-dependent receptor family.</text>
</comment>
<dbReference type="GO" id="GO:0044718">
    <property type="term" value="P:siderophore transmembrane transport"/>
    <property type="evidence" value="ECO:0007669"/>
    <property type="project" value="TreeGrafter"/>
</dbReference>
<dbReference type="Pfam" id="PF07715">
    <property type="entry name" value="Plug"/>
    <property type="match status" value="1"/>
</dbReference>
<dbReference type="PROSITE" id="PS52016">
    <property type="entry name" value="TONB_DEPENDENT_REC_3"/>
    <property type="match status" value="1"/>
</dbReference>
<evidence type="ECO:0000256" key="9">
    <source>
        <dbReference type="RuleBase" id="RU003357"/>
    </source>
</evidence>
<feature type="domain" description="TonB-dependent receptor-like beta-barrel" evidence="11">
    <location>
        <begin position="342"/>
        <end position="691"/>
    </location>
</feature>
<evidence type="ECO:0000259" key="11">
    <source>
        <dbReference type="Pfam" id="PF00593"/>
    </source>
</evidence>
<dbReference type="Gene3D" id="2.40.170.20">
    <property type="entry name" value="TonB-dependent receptor, beta-barrel domain"/>
    <property type="match status" value="1"/>
</dbReference>
<keyword evidence="4 8" id="KW-0812">Transmembrane</keyword>
<accession>A0A1M4SNA9</accession>
<dbReference type="Proteomes" id="UP000184368">
    <property type="component" value="Unassembled WGS sequence"/>
</dbReference>
<proteinExistence type="inferred from homology"/>
<keyword evidence="2 8" id="KW-0813">Transport</keyword>
<keyword evidence="5 9" id="KW-0798">TonB box</keyword>
<dbReference type="Pfam" id="PF00593">
    <property type="entry name" value="TonB_dep_Rec_b-barrel"/>
    <property type="match status" value="1"/>
</dbReference>
<organism evidence="13 14">
    <name type="scientific">Cnuella takakiae</name>
    <dbReference type="NCBI Taxonomy" id="1302690"/>
    <lineage>
        <taxon>Bacteria</taxon>
        <taxon>Pseudomonadati</taxon>
        <taxon>Bacteroidota</taxon>
        <taxon>Chitinophagia</taxon>
        <taxon>Chitinophagales</taxon>
        <taxon>Chitinophagaceae</taxon>
        <taxon>Cnuella</taxon>
    </lineage>
</organism>
<gene>
    <name evidence="13" type="ORF">SAMN05444008_101181</name>
</gene>
<feature type="signal peptide" evidence="10">
    <location>
        <begin position="1"/>
        <end position="19"/>
    </location>
</feature>
<evidence type="ECO:0000256" key="5">
    <source>
        <dbReference type="ARBA" id="ARBA00023077"/>
    </source>
</evidence>
<dbReference type="InterPro" id="IPR036942">
    <property type="entry name" value="Beta-barrel_TonB_sf"/>
</dbReference>
<evidence type="ECO:0000256" key="6">
    <source>
        <dbReference type="ARBA" id="ARBA00023136"/>
    </source>
</evidence>
<dbReference type="EMBL" id="FQUO01000001">
    <property type="protein sequence ID" value="SHE33659.1"/>
    <property type="molecule type" value="Genomic_DNA"/>
</dbReference>
<evidence type="ECO:0000259" key="12">
    <source>
        <dbReference type="Pfam" id="PF07715"/>
    </source>
</evidence>